<feature type="transmembrane region" description="Helical" evidence="8">
    <location>
        <begin position="340"/>
        <end position="365"/>
    </location>
</feature>
<feature type="transmembrane region" description="Helical" evidence="8">
    <location>
        <begin position="438"/>
        <end position="460"/>
    </location>
</feature>
<evidence type="ECO:0000256" key="7">
    <source>
        <dbReference type="ARBA" id="ARBA00023136"/>
    </source>
</evidence>
<feature type="transmembrane region" description="Helical" evidence="8">
    <location>
        <begin position="514"/>
        <end position="535"/>
    </location>
</feature>
<feature type="transmembrane region" description="Helical" evidence="8">
    <location>
        <begin position="125"/>
        <end position="146"/>
    </location>
</feature>
<keyword evidence="6 8" id="KW-1133">Transmembrane helix</keyword>
<feature type="transmembrane region" description="Helical" evidence="8">
    <location>
        <begin position="252"/>
        <end position="274"/>
    </location>
</feature>
<feature type="transmembrane region" description="Helical" evidence="8">
    <location>
        <begin position="377"/>
        <end position="399"/>
    </location>
</feature>
<evidence type="ECO:0000256" key="6">
    <source>
        <dbReference type="ARBA" id="ARBA00022989"/>
    </source>
</evidence>
<comment type="subcellular location">
    <subcellularLocation>
        <location evidence="1">Cell membrane</location>
        <topology evidence="1">Multi-pass membrane protein</topology>
    </subcellularLocation>
</comment>
<proteinExistence type="predicted"/>
<dbReference type="RefSeq" id="WP_272460288.1">
    <property type="nucleotide sequence ID" value="NZ_JAPFQL010000001.1"/>
</dbReference>
<feature type="transmembrane region" description="Helical" evidence="8">
    <location>
        <begin position="294"/>
        <end position="319"/>
    </location>
</feature>
<name>A0ABT5GDI8_9MICO</name>
<feature type="transmembrane region" description="Helical" evidence="8">
    <location>
        <begin position="158"/>
        <end position="181"/>
    </location>
</feature>
<evidence type="ECO:0000256" key="4">
    <source>
        <dbReference type="ARBA" id="ARBA00022960"/>
    </source>
</evidence>
<dbReference type="PANTHER" id="PTHR47019">
    <property type="entry name" value="LIPID II FLIPPASE MURJ"/>
    <property type="match status" value="1"/>
</dbReference>
<feature type="transmembrane region" description="Helical" evidence="8">
    <location>
        <begin position="411"/>
        <end position="432"/>
    </location>
</feature>
<dbReference type="EMBL" id="JAPFQL010000001">
    <property type="protein sequence ID" value="MDC5695746.1"/>
    <property type="molecule type" value="Genomic_DNA"/>
</dbReference>
<sequence>MAQGSLARSSLVMVGGSFASRALGVVRAALLTAIIGTLAAGDAFNLANTLPNVFYLLAAGGILNAVLIPALTRAMKLEDGGREFTDRVVTVALVAMAAITLLVVLGAGLFVSLLSGDRGADFERLALAFSFICLPQIFFYGAFALFGQILNAKNRFGAFAWAPFIANVFAVIGLLIFIALYPAPQVVTAQGQPIPRGPEDWTAPMIWLFAGSATVSVIAQAAWLLPALYRTGFRYRPRWGLRGVGLGGVSRLAVWAFVGLAVSQVGFFITQWVLNTAAARSGRPPDDPLRATSVYAVAFTIFMLPHAFIAVSIITALFPRLSKAAADDDVPALKSDFRRGLLLPLVANVPVMVFVMVAATPIVALLAPGIDGPSIELASIVLVVMILGIVPFGVDLLCYRVFFALEDGRSPLLMQVVLTVISLTGGIITLFVEPKWAIAIVAAGQTIGNAASSATGVMLLKRRFGLLGLAEIVNSTARIGVAAAGAGLLAWGTMTVLSPILGDPTAPSSVVDRLFSSGIVLAFTGMLFVIVYLALAHAMHVREVRDVADMVRRRVS</sequence>
<gene>
    <name evidence="9" type="ORF">OO014_00635</name>
</gene>
<dbReference type="Proteomes" id="UP001150259">
    <property type="component" value="Unassembled WGS sequence"/>
</dbReference>
<evidence type="ECO:0000256" key="3">
    <source>
        <dbReference type="ARBA" id="ARBA00022692"/>
    </source>
</evidence>
<evidence type="ECO:0000256" key="8">
    <source>
        <dbReference type="SAM" id="Phobius"/>
    </source>
</evidence>
<feature type="transmembrane region" description="Helical" evidence="8">
    <location>
        <begin position="21"/>
        <end position="41"/>
    </location>
</feature>
<evidence type="ECO:0000313" key="10">
    <source>
        <dbReference type="Proteomes" id="UP001150259"/>
    </source>
</evidence>
<accession>A0ABT5GDI8</accession>
<keyword evidence="2" id="KW-1003">Cell membrane</keyword>
<feature type="transmembrane region" description="Helical" evidence="8">
    <location>
        <begin position="91"/>
        <end position="113"/>
    </location>
</feature>
<evidence type="ECO:0000256" key="1">
    <source>
        <dbReference type="ARBA" id="ARBA00004651"/>
    </source>
</evidence>
<keyword evidence="5" id="KW-0573">Peptidoglycan synthesis</keyword>
<evidence type="ECO:0000256" key="2">
    <source>
        <dbReference type="ARBA" id="ARBA00022475"/>
    </source>
</evidence>
<dbReference type="PANTHER" id="PTHR47019:SF1">
    <property type="entry name" value="LIPID II FLIPPASE MURJ"/>
    <property type="match status" value="1"/>
</dbReference>
<feature type="transmembrane region" description="Helical" evidence="8">
    <location>
        <begin position="201"/>
        <end position="229"/>
    </location>
</feature>
<dbReference type="PRINTS" id="PR01806">
    <property type="entry name" value="VIRFACTRMVIN"/>
</dbReference>
<keyword evidence="7 8" id="KW-0472">Membrane</keyword>
<dbReference type="InterPro" id="IPR051050">
    <property type="entry name" value="Lipid_II_flippase_MurJ/MviN"/>
</dbReference>
<dbReference type="InterPro" id="IPR004268">
    <property type="entry name" value="MurJ"/>
</dbReference>
<evidence type="ECO:0000313" key="9">
    <source>
        <dbReference type="EMBL" id="MDC5695746.1"/>
    </source>
</evidence>
<reference evidence="9 10" key="1">
    <citation type="submission" date="2022-11" db="EMBL/GenBank/DDBJ databases">
        <title>Anaerobic phenanthrene biodegradation by a DNRA strain PheN6.</title>
        <authorList>
            <person name="Zhang Z."/>
        </authorList>
    </citation>
    <scope>NUCLEOTIDE SEQUENCE [LARGE SCALE GENOMIC DNA]</scope>
    <source>
        <strain evidence="9 10">PheN6</strain>
    </source>
</reference>
<keyword evidence="10" id="KW-1185">Reference proteome</keyword>
<comment type="caution">
    <text evidence="9">The sequence shown here is derived from an EMBL/GenBank/DDBJ whole genome shotgun (WGS) entry which is preliminary data.</text>
</comment>
<protein>
    <submittedName>
        <fullName evidence="9">MATE family efflux transporter</fullName>
    </submittedName>
</protein>
<organism evidence="9 10">
    <name type="scientific">Intrasporangium calvum</name>
    <dbReference type="NCBI Taxonomy" id="53358"/>
    <lineage>
        <taxon>Bacteria</taxon>
        <taxon>Bacillati</taxon>
        <taxon>Actinomycetota</taxon>
        <taxon>Actinomycetes</taxon>
        <taxon>Micrococcales</taxon>
        <taxon>Intrasporangiaceae</taxon>
        <taxon>Intrasporangium</taxon>
    </lineage>
</organism>
<evidence type="ECO:0000256" key="5">
    <source>
        <dbReference type="ARBA" id="ARBA00022984"/>
    </source>
</evidence>
<keyword evidence="4" id="KW-0133">Cell shape</keyword>
<dbReference type="Pfam" id="PF03023">
    <property type="entry name" value="MurJ"/>
    <property type="match status" value="1"/>
</dbReference>
<feature type="transmembrane region" description="Helical" evidence="8">
    <location>
        <begin position="481"/>
        <end position="502"/>
    </location>
</feature>
<keyword evidence="3 8" id="KW-0812">Transmembrane</keyword>
<feature type="transmembrane region" description="Helical" evidence="8">
    <location>
        <begin position="53"/>
        <end position="71"/>
    </location>
</feature>